<dbReference type="AlphaFoldDB" id="X1V7F3"/>
<evidence type="ECO:0000313" key="1">
    <source>
        <dbReference type="EMBL" id="GAJ12037.1"/>
    </source>
</evidence>
<reference evidence="1" key="1">
    <citation type="journal article" date="2014" name="Front. Microbiol.">
        <title>High frequency of phylogenetically diverse reductive dehalogenase-homologous genes in deep subseafloor sedimentary metagenomes.</title>
        <authorList>
            <person name="Kawai M."/>
            <person name="Futagami T."/>
            <person name="Toyoda A."/>
            <person name="Takaki Y."/>
            <person name="Nishi S."/>
            <person name="Hori S."/>
            <person name="Arai W."/>
            <person name="Tsubouchi T."/>
            <person name="Morono Y."/>
            <person name="Uchiyama I."/>
            <person name="Ito T."/>
            <person name="Fujiyama A."/>
            <person name="Inagaki F."/>
            <person name="Takami H."/>
        </authorList>
    </citation>
    <scope>NUCLEOTIDE SEQUENCE</scope>
    <source>
        <strain evidence="1">Expedition CK06-06</strain>
    </source>
</reference>
<accession>X1V7F3</accession>
<organism evidence="1">
    <name type="scientific">marine sediment metagenome</name>
    <dbReference type="NCBI Taxonomy" id="412755"/>
    <lineage>
        <taxon>unclassified sequences</taxon>
        <taxon>metagenomes</taxon>
        <taxon>ecological metagenomes</taxon>
    </lineage>
</organism>
<proteinExistence type="predicted"/>
<sequence>MKKLRVRFKLWLNTKNVEGVFGDGLRHRENMEKFNYTLYYRNKLFEGETYTTNYKAGWVYYNYPDRPRKSADLQEAFVSLSWPEICPEGIVPNYTVVRMWPAISGAYDSARFNGGWWHILGFGYDLAVPGLMPETPEQILHLSAETAYNDSVYAGGKSVDHDWSHAVFGVSTNFDLGNDLLFTPGIYYQ</sequence>
<gene>
    <name evidence="1" type="ORF">S12H4_47624</name>
</gene>
<dbReference type="EMBL" id="BARW01029674">
    <property type="protein sequence ID" value="GAJ12037.1"/>
    <property type="molecule type" value="Genomic_DNA"/>
</dbReference>
<comment type="caution">
    <text evidence="1">The sequence shown here is derived from an EMBL/GenBank/DDBJ whole genome shotgun (WGS) entry which is preliminary data.</text>
</comment>
<protein>
    <submittedName>
        <fullName evidence="1">Uncharacterized protein</fullName>
    </submittedName>
</protein>
<feature type="non-terminal residue" evidence="1">
    <location>
        <position position="189"/>
    </location>
</feature>
<name>X1V7F3_9ZZZZ</name>